<proteinExistence type="predicted"/>
<dbReference type="SUPFAM" id="SSF51197">
    <property type="entry name" value="Clavaminate synthase-like"/>
    <property type="match status" value="1"/>
</dbReference>
<evidence type="ECO:0008006" key="4">
    <source>
        <dbReference type="Google" id="ProtNLM"/>
    </source>
</evidence>
<dbReference type="Proteomes" id="UP000245956">
    <property type="component" value="Unassembled WGS sequence"/>
</dbReference>
<evidence type="ECO:0000256" key="1">
    <source>
        <dbReference type="SAM" id="MobiDB-lite"/>
    </source>
</evidence>
<dbReference type="GO" id="GO:0048244">
    <property type="term" value="F:phytanoyl-CoA dioxygenase activity"/>
    <property type="evidence" value="ECO:0007669"/>
    <property type="project" value="InterPro"/>
</dbReference>
<dbReference type="Gene3D" id="2.60.120.620">
    <property type="entry name" value="q2cbj1_9rhob like domain"/>
    <property type="match status" value="1"/>
</dbReference>
<evidence type="ECO:0000313" key="3">
    <source>
        <dbReference type="Proteomes" id="UP000245956"/>
    </source>
</evidence>
<comment type="caution">
    <text evidence="2">The sequence shown here is derived from an EMBL/GenBank/DDBJ whole genome shotgun (WGS) entry which is preliminary data.</text>
</comment>
<protein>
    <recommendedName>
        <fullName evidence="4">Phytanoyl-CoA dioxygenase family protein</fullName>
    </recommendedName>
</protein>
<reference evidence="2 3" key="1">
    <citation type="journal article" date="2016" name="Front. Microbiol.">
        <title>Genome and transcriptome sequences reveal the specific parasitism of the nematophagous Purpureocillium lilacinum 36-1.</title>
        <authorList>
            <person name="Xie J."/>
            <person name="Li S."/>
            <person name="Mo C."/>
            <person name="Xiao X."/>
            <person name="Peng D."/>
            <person name="Wang G."/>
            <person name="Xiao Y."/>
        </authorList>
    </citation>
    <scope>NUCLEOTIDE SEQUENCE [LARGE SCALE GENOMIC DNA]</scope>
    <source>
        <strain evidence="2 3">36-1</strain>
    </source>
</reference>
<organism evidence="2 3">
    <name type="scientific">Purpureocillium lilacinum</name>
    <name type="common">Paecilomyces lilacinus</name>
    <dbReference type="NCBI Taxonomy" id="33203"/>
    <lineage>
        <taxon>Eukaryota</taxon>
        <taxon>Fungi</taxon>
        <taxon>Dikarya</taxon>
        <taxon>Ascomycota</taxon>
        <taxon>Pezizomycotina</taxon>
        <taxon>Sordariomycetes</taxon>
        <taxon>Hypocreomycetidae</taxon>
        <taxon>Hypocreales</taxon>
        <taxon>Ophiocordycipitaceae</taxon>
        <taxon>Purpureocillium</taxon>
    </lineage>
</organism>
<accession>A0A2U3EQ60</accession>
<name>A0A2U3EQ60_PURLI</name>
<dbReference type="EMBL" id="LCWV01000001">
    <property type="protein sequence ID" value="PWI76647.1"/>
    <property type="molecule type" value="Genomic_DNA"/>
</dbReference>
<dbReference type="InterPro" id="IPR008775">
    <property type="entry name" value="Phytyl_CoA_dOase-like"/>
</dbReference>
<feature type="region of interest" description="Disordered" evidence="1">
    <location>
        <begin position="577"/>
        <end position="597"/>
    </location>
</feature>
<dbReference type="PANTHER" id="PTHR21308:SF8">
    <property type="entry name" value="PHYTANOYL-COA DIOXYGENASE FAMILY PROTEIN (AFU_ORTHOLOGUE AFUA_2G09620)"/>
    <property type="match status" value="1"/>
</dbReference>
<feature type="region of interest" description="Disordered" evidence="1">
    <location>
        <begin position="50"/>
        <end position="86"/>
    </location>
</feature>
<dbReference type="AlphaFoldDB" id="A0A2U3EQ60"/>
<dbReference type="InterPro" id="IPR047128">
    <property type="entry name" value="PhyH"/>
</dbReference>
<dbReference type="GO" id="GO:0001561">
    <property type="term" value="P:fatty acid alpha-oxidation"/>
    <property type="evidence" value="ECO:0007669"/>
    <property type="project" value="InterPro"/>
</dbReference>
<dbReference type="Pfam" id="PF05721">
    <property type="entry name" value="PhyH"/>
    <property type="match status" value="1"/>
</dbReference>
<gene>
    <name evidence="2" type="ORF">PCL_03841</name>
</gene>
<evidence type="ECO:0000313" key="2">
    <source>
        <dbReference type="EMBL" id="PWI76647.1"/>
    </source>
</evidence>
<dbReference type="PANTHER" id="PTHR21308">
    <property type="entry name" value="PHYTANOYL-COA ALPHA-HYDROXYLASE"/>
    <property type="match status" value="1"/>
</dbReference>
<sequence>MMHSRTDSDMAAAPAAAVTEMMRHKARPHFPQSENPKAVSSLLHNKMLGKHPTATQLHTARRGTRTSTRRLNGHPHRGEKPGGLAQYDPPDLAYFGGAFSLSWRRVATYSEYSRKLQLMGDHLAVQLRTNRQFTTNVNDIQTQHSTTRQHKRPTAISVLQRTRWRRVQTNKPGRNGNNNNRVRAATKHSHCISGSSSRPSIHSPTHLRAKADVPLQNTMAGTETHTPAAASPRRLYSASQAPSLDAFKALCEQTATAAEYPLAASIERNIPIYALPAHHGTTTPAQRAALQDEWYRVLLHGPGVFVVRGLMPDEALVDATSAVFRDIIARERRQAAEVDSSAGGGGGDHFAGAGNNDRIWNSFSKHALASPASFVRYYANPWLALIAASWLGPGYRLTAQVNNVRPGAGAQVCHRDYHLGFMSAAQCARFPRGAHLASQFLTLQGAVAHVDVPPESGPTRLLPFSQAFAEGYMAYRRPEFNEYFLEKYVALPLRKGDGLFFNPALFHAAGENRSSDIERMANLLQVSSAFGKPMETIDARPLVESCWDELRRLHAEQGMSDEVAAFVAAVAEGYPFPTNLDRNPPRSDDMAPQSEQDVILQCLEEHESKEEVLAALDKHSFASQA</sequence>
<feature type="compositionally biased region" description="Basic residues" evidence="1">
    <location>
        <begin position="59"/>
        <end position="77"/>
    </location>
</feature>